<comment type="subcellular location">
    <subcellularLocation>
        <location evidence="1">Membrane</location>
        <topology evidence="1">Multi-pass membrane protein</topology>
    </subcellularLocation>
</comment>
<sequence>MRGIALKVLSVAFFVVMASLLKATETVPAGQMVFFRSFFALLPVMLFLLWKGRMSDGFRTQRPFGHVLRGLVGVASMGCGFFALTRLPLPEATAIGYASPLLIVALSAVLLKEKVHVFRWTAVSIGLVGVLIILWPRLTVFTGGSAGNDGATIGAIAAICGAFLTAIALMQVRQLVSTERTEAIVTYFFISASVLALLAAPFGWIWPTPQQAAMLVGAGIAGGIAQLLMTSSYRYADMSVIAPFEYVSLLLTLAIGFLAFGDVPTLSMITGALIIIGSGIAIILREHYLGLDRRRAKEAGTPQ</sequence>
<evidence type="ECO:0000256" key="2">
    <source>
        <dbReference type="ARBA" id="ARBA00009853"/>
    </source>
</evidence>
<feature type="transmembrane region" description="Helical" evidence="6">
    <location>
        <begin position="33"/>
        <end position="50"/>
    </location>
</feature>
<feature type="transmembrane region" description="Helical" evidence="6">
    <location>
        <begin position="118"/>
        <end position="138"/>
    </location>
</feature>
<protein>
    <submittedName>
        <fullName evidence="8">DMT family transporter</fullName>
    </submittedName>
</protein>
<feature type="transmembrane region" description="Helical" evidence="6">
    <location>
        <begin position="70"/>
        <end position="88"/>
    </location>
</feature>
<dbReference type="PANTHER" id="PTHR22911:SF6">
    <property type="entry name" value="SOLUTE CARRIER FAMILY 35 MEMBER G1"/>
    <property type="match status" value="1"/>
</dbReference>
<organism evidence="8 9">
    <name type="scientific">Candidatus Devosia phytovorans</name>
    <dbReference type="NCBI Taxonomy" id="3121372"/>
    <lineage>
        <taxon>Bacteria</taxon>
        <taxon>Pseudomonadati</taxon>
        <taxon>Pseudomonadota</taxon>
        <taxon>Alphaproteobacteria</taxon>
        <taxon>Hyphomicrobiales</taxon>
        <taxon>Devosiaceae</taxon>
        <taxon>Devosia</taxon>
    </lineage>
</organism>
<evidence type="ECO:0000256" key="3">
    <source>
        <dbReference type="ARBA" id="ARBA00022692"/>
    </source>
</evidence>
<dbReference type="InterPro" id="IPR037185">
    <property type="entry name" value="EmrE-like"/>
</dbReference>
<feature type="transmembrane region" description="Helical" evidence="6">
    <location>
        <begin position="150"/>
        <end position="172"/>
    </location>
</feature>
<comment type="similarity">
    <text evidence="2">Belongs to the drug/metabolite transporter (DMT) superfamily. 10 TMS drug/metabolite exporter (DME) (TC 2.A.7.3) family.</text>
</comment>
<dbReference type="Gene3D" id="1.10.3730.20">
    <property type="match status" value="1"/>
</dbReference>
<gene>
    <name evidence="8" type="ORF">P0Y65_13135</name>
</gene>
<evidence type="ECO:0000256" key="1">
    <source>
        <dbReference type="ARBA" id="ARBA00004141"/>
    </source>
</evidence>
<feature type="transmembrane region" description="Helical" evidence="6">
    <location>
        <begin position="94"/>
        <end position="111"/>
    </location>
</feature>
<dbReference type="Proteomes" id="UP001217476">
    <property type="component" value="Chromosome"/>
</dbReference>
<dbReference type="EMBL" id="CP119312">
    <property type="protein sequence ID" value="WEK06797.1"/>
    <property type="molecule type" value="Genomic_DNA"/>
</dbReference>
<feature type="transmembrane region" description="Helical" evidence="6">
    <location>
        <begin position="241"/>
        <end position="260"/>
    </location>
</feature>
<keyword evidence="5 6" id="KW-0472">Membrane</keyword>
<feature type="domain" description="EamA" evidence="7">
    <location>
        <begin position="2"/>
        <end position="134"/>
    </location>
</feature>
<keyword evidence="3 6" id="KW-0812">Transmembrane</keyword>
<dbReference type="Pfam" id="PF00892">
    <property type="entry name" value="EamA"/>
    <property type="match status" value="2"/>
</dbReference>
<feature type="domain" description="EamA" evidence="7">
    <location>
        <begin position="153"/>
        <end position="282"/>
    </location>
</feature>
<dbReference type="PANTHER" id="PTHR22911">
    <property type="entry name" value="ACYL-MALONYL CONDENSING ENZYME-RELATED"/>
    <property type="match status" value="1"/>
</dbReference>
<evidence type="ECO:0000256" key="4">
    <source>
        <dbReference type="ARBA" id="ARBA00022989"/>
    </source>
</evidence>
<feature type="transmembrane region" description="Helical" evidence="6">
    <location>
        <begin position="184"/>
        <end position="206"/>
    </location>
</feature>
<evidence type="ECO:0000313" key="9">
    <source>
        <dbReference type="Proteomes" id="UP001217476"/>
    </source>
</evidence>
<dbReference type="InterPro" id="IPR000620">
    <property type="entry name" value="EamA_dom"/>
</dbReference>
<accession>A0AAJ5W0J4</accession>
<evidence type="ECO:0000313" key="8">
    <source>
        <dbReference type="EMBL" id="WEK06797.1"/>
    </source>
</evidence>
<dbReference type="AlphaFoldDB" id="A0AAJ5W0J4"/>
<feature type="transmembrane region" description="Helical" evidence="6">
    <location>
        <begin position="212"/>
        <end position="229"/>
    </location>
</feature>
<dbReference type="GO" id="GO:0016020">
    <property type="term" value="C:membrane"/>
    <property type="evidence" value="ECO:0007669"/>
    <property type="project" value="UniProtKB-SubCell"/>
</dbReference>
<proteinExistence type="inferred from homology"/>
<evidence type="ECO:0000256" key="5">
    <source>
        <dbReference type="ARBA" id="ARBA00023136"/>
    </source>
</evidence>
<evidence type="ECO:0000259" key="7">
    <source>
        <dbReference type="Pfam" id="PF00892"/>
    </source>
</evidence>
<name>A0AAJ5W0J4_9HYPH</name>
<reference evidence="8" key="1">
    <citation type="submission" date="2023-03" db="EMBL/GenBank/DDBJ databases">
        <title>Andean soil-derived lignocellulolytic bacterial consortium as a source of novel taxa and putative plastic-active enzymes.</title>
        <authorList>
            <person name="Diaz-Garcia L."/>
            <person name="Chuvochina M."/>
            <person name="Feuerriegel G."/>
            <person name="Bunk B."/>
            <person name="Sproer C."/>
            <person name="Streit W.R."/>
            <person name="Rodriguez L.M."/>
            <person name="Overmann J."/>
            <person name="Jimenez D.J."/>
        </authorList>
    </citation>
    <scope>NUCLEOTIDE SEQUENCE</scope>
    <source>
        <strain evidence="8">MAG 4196</strain>
    </source>
</reference>
<keyword evidence="4 6" id="KW-1133">Transmembrane helix</keyword>
<dbReference type="SUPFAM" id="SSF103481">
    <property type="entry name" value="Multidrug resistance efflux transporter EmrE"/>
    <property type="match status" value="2"/>
</dbReference>
<evidence type="ECO:0000256" key="6">
    <source>
        <dbReference type="SAM" id="Phobius"/>
    </source>
</evidence>
<feature type="transmembrane region" description="Helical" evidence="6">
    <location>
        <begin position="266"/>
        <end position="284"/>
    </location>
</feature>